<reference evidence="2 3" key="1">
    <citation type="submission" date="2020-08" db="EMBL/GenBank/DDBJ databases">
        <title>Genomic Encyclopedia of Type Strains, Phase IV (KMG-IV): sequencing the most valuable type-strain genomes for metagenomic binning, comparative biology and taxonomic classification.</title>
        <authorList>
            <person name="Goeker M."/>
        </authorList>
    </citation>
    <scope>NUCLEOTIDE SEQUENCE [LARGE SCALE GENOMIC DNA]</scope>
    <source>
        <strain evidence="2 3">DSM 7051</strain>
    </source>
</reference>
<keyword evidence="1" id="KW-0472">Membrane</keyword>
<evidence type="ECO:0000256" key="1">
    <source>
        <dbReference type="SAM" id="Phobius"/>
    </source>
</evidence>
<evidence type="ECO:0000313" key="2">
    <source>
        <dbReference type="EMBL" id="MBB6357348.1"/>
    </source>
</evidence>
<sequence>MLVSLRRVAALAVTLAMSLGLALAIGLGVADAGWLGTCQDGTCELVALVYVMPSLGVAFYILALAVFSILVIRKQNKKRLQ</sequence>
<protein>
    <submittedName>
        <fullName evidence="2">Uncharacterized protein</fullName>
    </submittedName>
</protein>
<dbReference type="AlphaFoldDB" id="A0A7X0FCS5"/>
<feature type="transmembrane region" description="Helical" evidence="1">
    <location>
        <begin position="48"/>
        <end position="72"/>
    </location>
</feature>
<name>A0A7X0FCS5_9HYPH</name>
<accession>A0A7X0FCS5</accession>
<dbReference type="RefSeq" id="WP_184702094.1">
    <property type="nucleotide sequence ID" value="NZ_BAABEG010000001.1"/>
</dbReference>
<keyword evidence="3" id="KW-1185">Reference proteome</keyword>
<dbReference type="Proteomes" id="UP000536262">
    <property type="component" value="Unassembled WGS sequence"/>
</dbReference>
<dbReference type="EMBL" id="JACHOU010000023">
    <property type="protein sequence ID" value="MBB6357348.1"/>
    <property type="molecule type" value="Genomic_DNA"/>
</dbReference>
<organism evidence="2 3">
    <name type="scientific">Aminobacter aganoensis</name>
    <dbReference type="NCBI Taxonomy" id="83264"/>
    <lineage>
        <taxon>Bacteria</taxon>
        <taxon>Pseudomonadati</taxon>
        <taxon>Pseudomonadota</taxon>
        <taxon>Alphaproteobacteria</taxon>
        <taxon>Hyphomicrobiales</taxon>
        <taxon>Phyllobacteriaceae</taxon>
        <taxon>Aminobacter</taxon>
    </lineage>
</organism>
<keyword evidence="1" id="KW-0812">Transmembrane</keyword>
<comment type="caution">
    <text evidence="2">The sequence shown here is derived from an EMBL/GenBank/DDBJ whole genome shotgun (WGS) entry which is preliminary data.</text>
</comment>
<gene>
    <name evidence="2" type="ORF">GGR00_005170</name>
</gene>
<keyword evidence="1" id="KW-1133">Transmembrane helix</keyword>
<proteinExistence type="predicted"/>
<evidence type="ECO:0000313" key="3">
    <source>
        <dbReference type="Proteomes" id="UP000536262"/>
    </source>
</evidence>